<keyword evidence="3 15" id="KW-1003">Cell membrane</keyword>
<dbReference type="OrthoDB" id="9809379at2"/>
<dbReference type="GO" id="GO:0030163">
    <property type="term" value="P:protein catabolic process"/>
    <property type="evidence" value="ECO:0007669"/>
    <property type="project" value="UniProtKB-UniRule"/>
</dbReference>
<evidence type="ECO:0000313" key="23">
    <source>
        <dbReference type="EMBL" id="VFD31823.1"/>
    </source>
</evidence>
<feature type="binding site" evidence="15">
    <location>
        <position position="305"/>
    </location>
    <ligand>
        <name>Zn(2+)</name>
        <dbReference type="ChEBI" id="CHEBI:29105"/>
        <note>catalytic</note>
    </ligand>
</feature>
<feature type="domain" description="AAA+ ATPase" evidence="17">
    <location>
        <begin position="74"/>
        <end position="210"/>
    </location>
</feature>
<evidence type="ECO:0000313" key="18">
    <source>
        <dbReference type="EMBL" id="CDS83999.1"/>
    </source>
</evidence>
<evidence type="ECO:0000256" key="13">
    <source>
        <dbReference type="ARBA" id="ARBA00023136"/>
    </source>
</evidence>
<dbReference type="SUPFAM" id="SSF140990">
    <property type="entry name" value="FtsH protease domain-like"/>
    <property type="match status" value="1"/>
</dbReference>
<evidence type="ECO:0000256" key="1">
    <source>
        <dbReference type="ARBA" id="ARBA00004370"/>
    </source>
</evidence>
<evidence type="ECO:0000256" key="15">
    <source>
        <dbReference type="HAMAP-Rule" id="MF_01458"/>
    </source>
</evidence>
<evidence type="ECO:0000256" key="5">
    <source>
        <dbReference type="ARBA" id="ARBA00022692"/>
    </source>
</evidence>
<evidence type="ECO:0000313" key="27">
    <source>
        <dbReference type="Proteomes" id="UP000411588"/>
    </source>
</evidence>
<accession>A0A031WGF8</accession>
<comment type="subunit">
    <text evidence="15">Homohexamer.</text>
</comment>
<dbReference type="EMBL" id="LK932479">
    <property type="protein sequence ID" value="CDS83999.1"/>
    <property type="molecule type" value="Genomic_DNA"/>
</dbReference>
<evidence type="ECO:0000256" key="2">
    <source>
        <dbReference type="ARBA" id="ARBA00010044"/>
    </source>
</evidence>
<reference evidence="18" key="1">
    <citation type="submission" date="2014-07" db="EMBL/GenBank/DDBJ databases">
        <authorList>
            <person name="Monot Marc"/>
        </authorList>
    </citation>
    <scope>NUCLEOTIDE SEQUENCE</scope>
    <source>
        <strain evidence="20">7032989</strain>
        <strain evidence="19">7032994</strain>
    </source>
</reference>
<protein>
    <recommendedName>
        <fullName evidence="15">ATP-dependent zinc metalloprotease FtsH</fullName>
        <ecNumber evidence="15">3.4.24.-</ecNumber>
    </recommendedName>
</protein>
<comment type="function">
    <text evidence="15">Acts as a processive, ATP-dependent zinc metallopeptidase for both cytoplasmic and membrane proteins. Plays a role in the quality control of integral membrane proteins.</text>
</comment>
<feature type="binding site" evidence="15">
    <location>
        <position position="301"/>
    </location>
    <ligand>
        <name>Zn(2+)</name>
        <dbReference type="ChEBI" id="CHEBI:29105"/>
        <note>catalytic</note>
    </ligand>
</feature>
<dbReference type="Gene3D" id="3.40.50.300">
    <property type="entry name" value="P-loop containing nucleotide triphosphate hydrolases"/>
    <property type="match status" value="1"/>
</dbReference>
<evidence type="ECO:0000256" key="9">
    <source>
        <dbReference type="ARBA" id="ARBA00022833"/>
    </source>
</evidence>
<dbReference type="InterPro" id="IPR003959">
    <property type="entry name" value="ATPase_AAA_core"/>
</dbReference>
<dbReference type="AlphaFoldDB" id="A0A031WGF8"/>
<dbReference type="SMART" id="SM00382">
    <property type="entry name" value="AAA"/>
    <property type="match status" value="1"/>
</dbReference>
<keyword evidence="5 15" id="KW-0812">Transmembrane</keyword>
<keyword evidence="10 15" id="KW-0067">ATP-binding</keyword>
<dbReference type="Pfam" id="PF17862">
    <property type="entry name" value="AAA_lid_3"/>
    <property type="match status" value="1"/>
</dbReference>
<evidence type="ECO:0000256" key="14">
    <source>
        <dbReference type="ARBA" id="ARBA00061570"/>
    </source>
</evidence>
<dbReference type="Gene3D" id="1.20.58.760">
    <property type="entry name" value="Peptidase M41"/>
    <property type="match status" value="1"/>
</dbReference>
<keyword evidence="9 15" id="KW-0862">Zinc</keyword>
<dbReference type="FunFam" id="1.10.8.60:FF:000001">
    <property type="entry name" value="ATP-dependent zinc metalloprotease FtsH"/>
    <property type="match status" value="1"/>
</dbReference>
<dbReference type="InterPro" id="IPR003593">
    <property type="entry name" value="AAA+_ATPase"/>
</dbReference>
<dbReference type="Proteomes" id="UP000411588">
    <property type="component" value="Unassembled WGS sequence"/>
</dbReference>
<reference evidence="21" key="3">
    <citation type="journal article" date="2018" name="Genome Biol.">
        <title>SKESA: strategic k-mer extension for scrupulous assemblies.</title>
        <authorList>
            <person name="Souvorov A."/>
            <person name="Agarwala R."/>
            <person name="Lipman D.J."/>
        </authorList>
    </citation>
    <scope>NUCLEOTIDE SEQUENCE</scope>
    <source>
        <strain evidence="21">HN1000</strain>
    </source>
</reference>
<evidence type="ECO:0000313" key="20">
    <source>
        <dbReference type="EMBL" id="CDT31416.1"/>
    </source>
</evidence>
<dbReference type="CDD" id="cd19501">
    <property type="entry name" value="RecA-like_FtsH"/>
    <property type="match status" value="1"/>
</dbReference>
<dbReference type="FunFam" id="3.40.50.300:FF:000001">
    <property type="entry name" value="ATP-dependent zinc metalloprotease FtsH"/>
    <property type="match status" value="1"/>
</dbReference>
<evidence type="ECO:0000256" key="10">
    <source>
        <dbReference type="ARBA" id="ARBA00022840"/>
    </source>
</evidence>
<dbReference type="PANTHER" id="PTHR23076:SF97">
    <property type="entry name" value="ATP-DEPENDENT ZINC METALLOPROTEASE YME1L1"/>
    <property type="match status" value="1"/>
</dbReference>
<keyword evidence="11 15" id="KW-1133">Transmembrane helix</keyword>
<dbReference type="GO" id="GO:0005886">
    <property type="term" value="C:plasma membrane"/>
    <property type="evidence" value="ECO:0007669"/>
    <property type="project" value="UniProtKB-SubCell"/>
</dbReference>
<evidence type="ECO:0000313" key="19">
    <source>
        <dbReference type="EMBL" id="CDS84447.1"/>
    </source>
</evidence>
<evidence type="ECO:0000256" key="11">
    <source>
        <dbReference type="ARBA" id="ARBA00022989"/>
    </source>
</evidence>
<dbReference type="Pfam" id="PF01434">
    <property type="entry name" value="Peptidase_M41"/>
    <property type="match status" value="1"/>
</dbReference>
<dbReference type="InterPro" id="IPR003960">
    <property type="entry name" value="ATPase_AAA_CS"/>
</dbReference>
<dbReference type="GO" id="GO:0006508">
    <property type="term" value="P:proteolysis"/>
    <property type="evidence" value="ECO:0007669"/>
    <property type="project" value="UniProtKB-KW"/>
</dbReference>
<organism evidence="18">
    <name type="scientific">Clostridioides difficile</name>
    <name type="common">Peptoclostridium difficile</name>
    <dbReference type="NCBI Taxonomy" id="1496"/>
    <lineage>
        <taxon>Bacteria</taxon>
        <taxon>Bacillati</taxon>
        <taxon>Bacillota</taxon>
        <taxon>Clostridia</taxon>
        <taxon>Peptostreptococcales</taxon>
        <taxon>Peptostreptococcaceae</taxon>
        <taxon>Clostridioides</taxon>
    </lineage>
</organism>
<feature type="binding site" evidence="15">
    <location>
        <begin position="82"/>
        <end position="89"/>
    </location>
    <ligand>
        <name>ATP</name>
        <dbReference type="ChEBI" id="CHEBI:30616"/>
    </ligand>
</feature>
<dbReference type="InterPro" id="IPR027417">
    <property type="entry name" value="P-loop_NTPase"/>
</dbReference>
<gene>
    <name evidence="22" type="primary">ftsH_2</name>
    <name evidence="15 19" type="synonym">ftsH</name>
    <name evidence="20" type="ORF">BN1095_430015</name>
    <name evidence="18" type="ORF">BN1096_290015</name>
    <name evidence="19" type="ORF">BN1097_290016</name>
    <name evidence="21" type="ORF">KRM00_003579</name>
    <name evidence="24" type="ORF">SAMEA1402366_01829</name>
    <name evidence="23" type="ORF">SAMEA1402399_01816</name>
    <name evidence="22" type="ORF">SAMEA3375112_01231</name>
</gene>
<dbReference type="InterPro" id="IPR037219">
    <property type="entry name" value="Peptidase_M41-like"/>
</dbReference>
<evidence type="ECO:0000256" key="8">
    <source>
        <dbReference type="ARBA" id="ARBA00022801"/>
    </source>
</evidence>
<dbReference type="GO" id="GO:0004176">
    <property type="term" value="F:ATP-dependent peptidase activity"/>
    <property type="evidence" value="ECO:0007669"/>
    <property type="project" value="InterPro"/>
</dbReference>
<proteinExistence type="inferred from homology"/>
<keyword evidence="4 15" id="KW-0645">Protease</keyword>
<dbReference type="EMBL" id="CAAJVP010000007">
    <property type="protein sequence ID" value="VHY06278.1"/>
    <property type="molecule type" value="Genomic_DNA"/>
</dbReference>
<dbReference type="PATRIC" id="fig|1496.1373.peg.3440"/>
<feature type="active site" evidence="15">
    <location>
        <position position="302"/>
    </location>
</feature>
<dbReference type="InterPro" id="IPR005936">
    <property type="entry name" value="FtsH"/>
</dbReference>
<evidence type="ECO:0000256" key="7">
    <source>
        <dbReference type="ARBA" id="ARBA00022741"/>
    </source>
</evidence>
<comment type="similarity">
    <text evidence="2 15">In the C-terminal section; belongs to the peptidase M41 family.</text>
</comment>
<evidence type="ECO:0000313" key="26">
    <source>
        <dbReference type="Proteomes" id="UP000372533"/>
    </source>
</evidence>
<dbReference type="RefSeq" id="WP_003439135.1">
    <property type="nucleotide sequence ID" value="NZ_AP031492.1"/>
</dbReference>
<evidence type="ECO:0000259" key="17">
    <source>
        <dbReference type="SMART" id="SM00382"/>
    </source>
</evidence>
<dbReference type="HAMAP" id="MF_01458">
    <property type="entry name" value="FtsH"/>
    <property type="match status" value="1"/>
</dbReference>
<dbReference type="Proteomes" id="UP000878956">
    <property type="component" value="Unassembled WGS sequence"/>
</dbReference>
<reference evidence="22 25" key="2">
    <citation type="submission" date="2017-02" db="EMBL/GenBank/DDBJ databases">
        <authorList>
            <consortium name="Pathogen Informatics"/>
        </authorList>
    </citation>
    <scope>NUCLEOTIDE SEQUENCE [LARGE SCALE GENOMIC DNA]</scope>
    <source>
        <strain evidence="23">Clo34</strain>
        <strain evidence="27">clo34</strain>
        <strain evidence="24">Tl291</strain>
        <strain evidence="26">tl291</strain>
        <strain evidence="22 25">VRECD0157</strain>
    </source>
</reference>
<comment type="subcellular location">
    <subcellularLocation>
        <location evidence="15">Cell membrane</location>
        <topology evidence="15">Multi-pass membrane protein</topology>
        <orientation evidence="15">Cytoplasmic side</orientation>
    </subcellularLocation>
    <subcellularLocation>
        <location evidence="1">Membrane</location>
    </subcellularLocation>
</comment>
<dbReference type="KEGG" id="pdf:CD630DERM_06840"/>
<evidence type="ECO:0000313" key="24">
    <source>
        <dbReference type="EMBL" id="VHY06278.1"/>
    </source>
</evidence>
<evidence type="ECO:0000256" key="3">
    <source>
        <dbReference type="ARBA" id="ARBA00022475"/>
    </source>
</evidence>
<dbReference type="Gene3D" id="1.10.8.60">
    <property type="match status" value="1"/>
</dbReference>
<dbReference type="InterPro" id="IPR041569">
    <property type="entry name" value="AAA_lid_3"/>
</dbReference>
<dbReference type="GO" id="GO:0008270">
    <property type="term" value="F:zinc ion binding"/>
    <property type="evidence" value="ECO:0007669"/>
    <property type="project" value="UniProtKB-UniRule"/>
</dbReference>
<dbReference type="PANTHER" id="PTHR23076">
    <property type="entry name" value="METALLOPROTEASE M41 FTSH"/>
    <property type="match status" value="1"/>
</dbReference>
<dbReference type="EMBL" id="FUPS01000003">
    <property type="protein sequence ID" value="SJS08664.1"/>
    <property type="molecule type" value="Genomic_DNA"/>
</dbReference>
<evidence type="ECO:0000256" key="12">
    <source>
        <dbReference type="ARBA" id="ARBA00023049"/>
    </source>
</evidence>
<dbReference type="Proteomes" id="UP000189137">
    <property type="component" value="Unassembled WGS sequence"/>
</dbReference>
<comment type="similarity">
    <text evidence="16">Belongs to the AAA ATPase family.</text>
</comment>
<dbReference type="EMBL" id="LK933105">
    <property type="protein sequence ID" value="CDT31416.1"/>
    <property type="molecule type" value="Genomic_DNA"/>
</dbReference>
<dbReference type="Pfam" id="PF00004">
    <property type="entry name" value="AAA"/>
    <property type="match status" value="1"/>
</dbReference>
<dbReference type="PROSITE" id="PS00674">
    <property type="entry name" value="AAA"/>
    <property type="match status" value="1"/>
</dbReference>
<dbReference type="EMBL" id="LK932364">
    <property type="protein sequence ID" value="CDS84447.1"/>
    <property type="molecule type" value="Genomic_DNA"/>
</dbReference>
<sequence>MKMLNNFFKKINNPAPVFAQTKMERDNQTDDSLSTKPKTTFRDVAGLDEVKEELFEIVDFMKSPQKYQKMGAKIPKGVLFYGPPGTGKTLLASAVAGETNSSFFNVTGSEFVEKYVGVGAKRVRTLFEKARKEAPSIIFIDEIDAVGAKRHLESNNEKDQTLNQLLVEMDGFNKDSNVLIIGATNRLDLLDEALLRPGRFDRHIHIGAPNYHTRFEILKVHTDDKPIDKSVNLELLAKKTHGFNGAHLSNIANEAAIFAVRDDSECITSEHFDKALERVIAGLESKNSALVEKEKKIVAYHEAGHALVSDIVGICPIQKISIVPRGQALGYVLQLPDEDRYIYTKDELIGKIKILLAGKASEELIFNHKSTGAKDDLKKVTEIANQMVCEYGMSNLGFMTIDGNDKTFLCDKVQKEANRIVEICYKETLEMLKDNLEDLHSVSKFLFEKETMTHEELKDLIGKEAVN</sequence>
<keyword evidence="6 15" id="KW-0479">Metal-binding</keyword>
<evidence type="ECO:0000313" key="22">
    <source>
        <dbReference type="EMBL" id="SJS08664.1"/>
    </source>
</evidence>
<comment type="similarity">
    <text evidence="14 15">In the central section; belongs to the AAA ATPase family.</text>
</comment>
<dbReference type="EMBL" id="DAEPXK010000057">
    <property type="protein sequence ID" value="HBH1544035.1"/>
    <property type="molecule type" value="Genomic_DNA"/>
</dbReference>
<dbReference type="InterPro" id="IPR000642">
    <property type="entry name" value="Peptidase_M41"/>
</dbReference>
<dbReference type="GO" id="GO:0005524">
    <property type="term" value="F:ATP binding"/>
    <property type="evidence" value="ECO:0007669"/>
    <property type="project" value="UniProtKB-UniRule"/>
</dbReference>
<keyword evidence="12 15" id="KW-0482">Metalloprotease</keyword>
<feature type="binding site" evidence="15">
    <location>
        <position position="376"/>
    </location>
    <ligand>
        <name>Zn(2+)</name>
        <dbReference type="ChEBI" id="CHEBI:29105"/>
        <note>catalytic</note>
    </ligand>
</feature>
<dbReference type="GeneID" id="66353185"/>
<evidence type="ECO:0000256" key="4">
    <source>
        <dbReference type="ARBA" id="ARBA00022670"/>
    </source>
</evidence>
<dbReference type="EC" id="3.4.24.-" evidence="15"/>
<comment type="cofactor">
    <cofactor evidence="15">
        <name>Zn(2+)</name>
        <dbReference type="ChEBI" id="CHEBI:29105"/>
    </cofactor>
    <text evidence="15">Binds 1 zinc ion per subunit.</text>
</comment>
<evidence type="ECO:0000256" key="16">
    <source>
        <dbReference type="RuleBase" id="RU003651"/>
    </source>
</evidence>
<dbReference type="GO" id="GO:0004222">
    <property type="term" value="F:metalloendopeptidase activity"/>
    <property type="evidence" value="ECO:0007669"/>
    <property type="project" value="InterPro"/>
</dbReference>
<dbReference type="OMA" id="AKICVGF"/>
<dbReference type="Proteomes" id="UP000372533">
    <property type="component" value="Unassembled WGS sequence"/>
</dbReference>
<keyword evidence="7 15" id="KW-0547">Nucleotide-binding</keyword>
<evidence type="ECO:0000313" key="21">
    <source>
        <dbReference type="EMBL" id="HBH1544035.1"/>
    </source>
</evidence>
<reference evidence="21" key="4">
    <citation type="submission" date="2021-06" db="EMBL/GenBank/DDBJ databases">
        <authorList>
            <consortium name="NCBI Pathogen Detection Project"/>
        </authorList>
    </citation>
    <scope>NUCLEOTIDE SEQUENCE</scope>
    <source>
        <strain evidence="21">HN1000</strain>
    </source>
</reference>
<evidence type="ECO:0000313" key="25">
    <source>
        <dbReference type="Proteomes" id="UP000189137"/>
    </source>
</evidence>
<evidence type="ECO:0000256" key="6">
    <source>
        <dbReference type="ARBA" id="ARBA00022723"/>
    </source>
</evidence>
<dbReference type="GO" id="GO:0016887">
    <property type="term" value="F:ATP hydrolysis activity"/>
    <property type="evidence" value="ECO:0007669"/>
    <property type="project" value="UniProtKB-UniRule"/>
</dbReference>
<name>A0A031WGF8_CLODI</name>
<dbReference type="EMBL" id="CAADAN010000005">
    <property type="protein sequence ID" value="VFD31823.1"/>
    <property type="molecule type" value="Genomic_DNA"/>
</dbReference>
<keyword evidence="8 15" id="KW-0378">Hydrolase</keyword>
<dbReference type="SUPFAM" id="SSF52540">
    <property type="entry name" value="P-loop containing nucleoside triphosphate hydrolases"/>
    <property type="match status" value="1"/>
</dbReference>
<keyword evidence="13 15" id="KW-0472">Membrane</keyword>